<proteinExistence type="predicted"/>
<dbReference type="SUPFAM" id="SSF55166">
    <property type="entry name" value="Hedgehog/DD-peptidase"/>
    <property type="match status" value="1"/>
</dbReference>
<dbReference type="AlphaFoldDB" id="A0A7W2I9B3"/>
<dbReference type="CDD" id="cd14845">
    <property type="entry name" value="L-Ala-D-Glu_peptidase_like"/>
    <property type="match status" value="1"/>
</dbReference>
<dbReference type="RefSeq" id="WP_182220567.1">
    <property type="nucleotide sequence ID" value="NZ_JACEZS010000031.1"/>
</dbReference>
<feature type="transmembrane region" description="Helical" evidence="1">
    <location>
        <begin position="77"/>
        <end position="97"/>
    </location>
</feature>
<sequence length="279" mass="30482">MLLLSMLIFFLLVCGGAWLSLFPSGRDLVRQSLAHMGRWTGRRVRHVGKRGAQGAGTMADGAGAALRAGGRLLRRHYLTALAASVLLTVPPLLAWLVSGRGMLGGFDGGGTEVNAQVAALLQGEQLAPPASLPPVTFTTAEVTQVRPMLDSANRNWRLLDAEFAQRLLMVFKIMHERYGYDMAILEGYRSPERQNQLAAAGPAVTNAKAFQSYHQFGLAADCAFLRDGKLRISEQDPWAMRGYRLYGEVAESVGLHWGGRWAMMDLGHTELRVPGTVHK</sequence>
<evidence type="ECO:0000313" key="3">
    <source>
        <dbReference type="EMBL" id="MBA5608404.1"/>
    </source>
</evidence>
<dbReference type="Pfam" id="PF13539">
    <property type="entry name" value="Peptidase_M15_4"/>
    <property type="match status" value="1"/>
</dbReference>
<keyword evidence="4" id="KW-1185">Reference proteome</keyword>
<reference evidence="3 4" key="1">
    <citation type="submission" date="2020-07" db="EMBL/GenBank/DDBJ databases">
        <title>Novel species isolated from subtropical streams in China.</title>
        <authorList>
            <person name="Lu H."/>
        </authorList>
    </citation>
    <scope>NUCLEOTIDE SEQUENCE [LARGE SCALE GENOMIC DNA]</scope>
    <source>
        <strain evidence="3 4">FT3S</strain>
    </source>
</reference>
<dbReference type="Proteomes" id="UP000566711">
    <property type="component" value="Unassembled WGS sequence"/>
</dbReference>
<keyword evidence="1" id="KW-0812">Transmembrane</keyword>
<evidence type="ECO:0000256" key="1">
    <source>
        <dbReference type="SAM" id="Phobius"/>
    </source>
</evidence>
<dbReference type="GO" id="GO:0008233">
    <property type="term" value="F:peptidase activity"/>
    <property type="evidence" value="ECO:0007669"/>
    <property type="project" value="InterPro"/>
</dbReference>
<feature type="domain" description="Peptidase M15C" evidence="2">
    <location>
        <begin position="206"/>
        <end position="270"/>
    </location>
</feature>
<name>A0A7W2I9B3_9BURK</name>
<evidence type="ECO:0000259" key="2">
    <source>
        <dbReference type="Pfam" id="PF13539"/>
    </source>
</evidence>
<comment type="caution">
    <text evidence="3">The sequence shown here is derived from an EMBL/GenBank/DDBJ whole genome shotgun (WGS) entry which is preliminary data.</text>
</comment>
<protein>
    <submittedName>
        <fullName evidence="3">M15 family metallopeptidase</fullName>
    </submittedName>
</protein>
<gene>
    <name evidence="3" type="ORF">H3H36_23945</name>
</gene>
<dbReference type="Gene3D" id="3.30.1380.10">
    <property type="match status" value="1"/>
</dbReference>
<dbReference type="InterPro" id="IPR039561">
    <property type="entry name" value="Peptidase_M15C"/>
</dbReference>
<keyword evidence="1" id="KW-1133">Transmembrane helix</keyword>
<accession>A0A7W2I9B3</accession>
<dbReference type="InterPro" id="IPR009045">
    <property type="entry name" value="Zn_M74/Hedgehog-like"/>
</dbReference>
<keyword evidence="1" id="KW-0472">Membrane</keyword>
<organism evidence="3 4">
    <name type="scientific">Rugamonas fusca</name>
    <dbReference type="NCBI Taxonomy" id="2758568"/>
    <lineage>
        <taxon>Bacteria</taxon>
        <taxon>Pseudomonadati</taxon>
        <taxon>Pseudomonadota</taxon>
        <taxon>Betaproteobacteria</taxon>
        <taxon>Burkholderiales</taxon>
        <taxon>Oxalobacteraceae</taxon>
        <taxon>Telluria group</taxon>
        <taxon>Rugamonas</taxon>
    </lineage>
</organism>
<dbReference type="EMBL" id="JACEZS010000031">
    <property type="protein sequence ID" value="MBA5608404.1"/>
    <property type="molecule type" value="Genomic_DNA"/>
</dbReference>
<evidence type="ECO:0000313" key="4">
    <source>
        <dbReference type="Proteomes" id="UP000566711"/>
    </source>
</evidence>